<accession>A0A2U8E1Y5</accession>
<gene>
    <name evidence="2" type="ORF">CKA38_06070</name>
</gene>
<organism evidence="2 3">
    <name type="scientific">Ereboglobus luteus</name>
    <dbReference type="NCBI Taxonomy" id="1796921"/>
    <lineage>
        <taxon>Bacteria</taxon>
        <taxon>Pseudomonadati</taxon>
        <taxon>Verrucomicrobiota</taxon>
        <taxon>Opitutia</taxon>
        <taxon>Opitutales</taxon>
        <taxon>Opitutaceae</taxon>
        <taxon>Ereboglobus</taxon>
    </lineage>
</organism>
<dbReference type="Proteomes" id="UP000244896">
    <property type="component" value="Chromosome"/>
</dbReference>
<name>A0A2U8E1Y5_9BACT</name>
<feature type="region of interest" description="Disordered" evidence="1">
    <location>
        <begin position="241"/>
        <end position="260"/>
    </location>
</feature>
<protein>
    <recommendedName>
        <fullName evidence="4">DUF3829 domain-containing protein</fullName>
    </recommendedName>
</protein>
<proteinExistence type="predicted"/>
<sequence length="377" mass="42208">MHFFYMACVFAGMRKNMCRPFDLSPAIVAVLLLLLAPGFTANAARAETAGGKSDYELDVEGMIAVRFYDSVHEITRGVLESLERVEKNISDADRYIPNADRYKSGYSNWRSMSIESRAAGALRVPNFYEKKTIAEFRSVHENLMSSLTELATLNDSLVEYFKGEGAKAESFKKYTDAKPGLDEFVSKTRDMANWLDSLALKIATAGEARTLAKNPRGVFIVNMREVLAVAESVIPFVSDPALKPRDSRGGRPPETDDEKSVRMALVARTAEKLDTITARLKELAVAHKQTATDVIAYENKSAVETSLRALGRFYDDDIPSLVENIEKISAELREKGAIRDYSRVESHVRNLNYYHDEFVGMFNIWAGGTRAMKRARN</sequence>
<reference evidence="2 3" key="1">
    <citation type="journal article" date="2018" name="Syst. Appl. Microbiol.">
        <title>Ereboglobus luteus gen. nov. sp. nov. from cockroach guts, and new insights into the oxygen relationship of the genera Opitutus and Didymococcus (Verrucomicrobia: Opitutaceae).</title>
        <authorList>
            <person name="Tegtmeier D."/>
            <person name="Belitz A."/>
            <person name="Radek R."/>
            <person name="Heimerl T."/>
            <person name="Brune A."/>
        </authorList>
    </citation>
    <scope>NUCLEOTIDE SEQUENCE [LARGE SCALE GENOMIC DNA]</scope>
    <source>
        <strain evidence="2 3">Ho45</strain>
    </source>
</reference>
<keyword evidence="3" id="KW-1185">Reference proteome</keyword>
<feature type="compositionally biased region" description="Basic and acidic residues" evidence="1">
    <location>
        <begin position="242"/>
        <end position="260"/>
    </location>
</feature>
<dbReference type="EMBL" id="CP023004">
    <property type="protein sequence ID" value="AWI08877.1"/>
    <property type="molecule type" value="Genomic_DNA"/>
</dbReference>
<evidence type="ECO:0000313" key="3">
    <source>
        <dbReference type="Proteomes" id="UP000244896"/>
    </source>
</evidence>
<evidence type="ECO:0000313" key="2">
    <source>
        <dbReference type="EMBL" id="AWI08877.1"/>
    </source>
</evidence>
<evidence type="ECO:0008006" key="4">
    <source>
        <dbReference type="Google" id="ProtNLM"/>
    </source>
</evidence>
<dbReference type="AlphaFoldDB" id="A0A2U8E1Y5"/>
<evidence type="ECO:0000256" key="1">
    <source>
        <dbReference type="SAM" id="MobiDB-lite"/>
    </source>
</evidence>
<dbReference type="KEGG" id="elut:CKA38_06070"/>